<dbReference type="EMBL" id="FNSD01000001">
    <property type="protein sequence ID" value="SEC62052.1"/>
    <property type="molecule type" value="Genomic_DNA"/>
</dbReference>
<protein>
    <submittedName>
        <fullName evidence="1">Uncharacterized protein</fullName>
    </submittedName>
</protein>
<proteinExistence type="predicted"/>
<sequence length="78" mass="8385">MKQGSNCLQSDEPDAAVIPAAAFCFLLLEWQLAECIGNPHSKEKETKTSRHIPLGMAKLFAHQAAATTGRSKCSDGIL</sequence>
<dbReference type="AlphaFoldDB" id="A0A1H4U016"/>
<gene>
    <name evidence="1" type="ORF">SAMN05443244_3915</name>
</gene>
<reference evidence="1 2" key="1">
    <citation type="submission" date="2016-10" db="EMBL/GenBank/DDBJ databases">
        <authorList>
            <person name="de Groot N.N."/>
        </authorList>
    </citation>
    <scope>NUCLEOTIDE SEQUENCE [LARGE SCALE GENOMIC DNA]</scope>
    <source>
        <strain evidence="1 2">AB35.6</strain>
    </source>
</reference>
<evidence type="ECO:0000313" key="2">
    <source>
        <dbReference type="Proteomes" id="UP000182409"/>
    </source>
</evidence>
<evidence type="ECO:0000313" key="1">
    <source>
        <dbReference type="EMBL" id="SEC62052.1"/>
    </source>
</evidence>
<organism evidence="1 2">
    <name type="scientific">Terriglobus roseus</name>
    <dbReference type="NCBI Taxonomy" id="392734"/>
    <lineage>
        <taxon>Bacteria</taxon>
        <taxon>Pseudomonadati</taxon>
        <taxon>Acidobacteriota</taxon>
        <taxon>Terriglobia</taxon>
        <taxon>Terriglobales</taxon>
        <taxon>Acidobacteriaceae</taxon>
        <taxon>Terriglobus</taxon>
    </lineage>
</organism>
<name>A0A1H4U016_9BACT</name>
<dbReference type="Proteomes" id="UP000182409">
    <property type="component" value="Unassembled WGS sequence"/>
</dbReference>
<accession>A0A1H4U016</accession>